<organism evidence="2">
    <name type="scientific">Octopus bimaculoides</name>
    <name type="common">California two-spotted octopus</name>
    <dbReference type="NCBI Taxonomy" id="37653"/>
    <lineage>
        <taxon>Eukaryota</taxon>
        <taxon>Metazoa</taxon>
        <taxon>Spiralia</taxon>
        <taxon>Lophotrochozoa</taxon>
        <taxon>Mollusca</taxon>
        <taxon>Cephalopoda</taxon>
        <taxon>Coleoidea</taxon>
        <taxon>Octopodiformes</taxon>
        <taxon>Octopoda</taxon>
        <taxon>Incirrata</taxon>
        <taxon>Octopodidae</taxon>
        <taxon>Octopus</taxon>
    </lineage>
</organism>
<reference evidence="2" key="1">
    <citation type="submission" date="2015-07" db="EMBL/GenBank/DDBJ databases">
        <title>MeaNS - Measles Nucleotide Surveillance Program.</title>
        <authorList>
            <person name="Tran T."/>
            <person name="Druce J."/>
        </authorList>
    </citation>
    <scope>NUCLEOTIDE SEQUENCE</scope>
    <source>
        <strain evidence="2">UCB-OBI-ISO-001</strain>
        <tissue evidence="2">Gonad</tissue>
    </source>
</reference>
<name>A0A0L8GAX0_OCTBM</name>
<keyword evidence="1" id="KW-1133">Transmembrane helix</keyword>
<dbReference type="EMBL" id="KQ423057">
    <property type="protein sequence ID" value="KOF73680.1"/>
    <property type="molecule type" value="Genomic_DNA"/>
</dbReference>
<keyword evidence="1" id="KW-0812">Transmembrane</keyword>
<protein>
    <submittedName>
        <fullName evidence="2">Uncharacterized protein</fullName>
    </submittedName>
</protein>
<keyword evidence="1" id="KW-0472">Membrane</keyword>
<dbReference type="AlphaFoldDB" id="A0A0L8GAX0"/>
<sequence>MALTVLLGSSQKRLIAGGASTAFCLAFFFCLSIITHTHTHLSIIQSPSFYSRSFFLPLLTIISIIIIIIIIMFLMLFLPFSPL</sequence>
<gene>
    <name evidence="2" type="ORF">OCBIM_22037524mg</name>
</gene>
<feature type="transmembrane region" description="Helical" evidence="1">
    <location>
        <begin position="14"/>
        <end position="34"/>
    </location>
</feature>
<evidence type="ECO:0000256" key="1">
    <source>
        <dbReference type="SAM" id="Phobius"/>
    </source>
</evidence>
<proteinExistence type="predicted"/>
<accession>A0A0L8GAX0</accession>
<feature type="transmembrane region" description="Helical" evidence="1">
    <location>
        <begin position="54"/>
        <end position="78"/>
    </location>
</feature>
<evidence type="ECO:0000313" key="2">
    <source>
        <dbReference type="EMBL" id="KOF73680.1"/>
    </source>
</evidence>